<dbReference type="InterPro" id="IPR009097">
    <property type="entry name" value="Cyclic_Pdiesterase"/>
</dbReference>
<reference evidence="3" key="1">
    <citation type="submission" date="2018-03" db="EMBL/GenBank/DDBJ databases">
        <authorList>
            <person name="Sun L."/>
            <person name="Liu H."/>
            <person name="Chen W."/>
            <person name="Huang K."/>
            <person name="Liu W."/>
            <person name="Gao X."/>
        </authorList>
    </citation>
    <scope>NUCLEOTIDE SEQUENCE [LARGE SCALE GENOMIC DNA]</scope>
    <source>
        <strain evidence="3">SH9</strain>
    </source>
</reference>
<dbReference type="SUPFAM" id="SSF55144">
    <property type="entry name" value="LigT-like"/>
    <property type="match status" value="1"/>
</dbReference>
<dbReference type="EMBL" id="PVZS01000032">
    <property type="protein sequence ID" value="PSC03045.1"/>
    <property type="molecule type" value="Genomic_DNA"/>
</dbReference>
<dbReference type="Proteomes" id="UP000239772">
    <property type="component" value="Unassembled WGS sequence"/>
</dbReference>
<proteinExistence type="predicted"/>
<protein>
    <submittedName>
        <fullName evidence="2">Phosphoesterase HXTX</fullName>
    </submittedName>
</protein>
<evidence type="ECO:0000313" key="3">
    <source>
        <dbReference type="Proteomes" id="UP000239772"/>
    </source>
</evidence>
<dbReference type="Pfam" id="PF13563">
    <property type="entry name" value="2_5_RNA_ligase2"/>
    <property type="match status" value="1"/>
</dbReference>
<organism evidence="2 3">
    <name type="scientific">Alsobacter soli</name>
    <dbReference type="NCBI Taxonomy" id="2109933"/>
    <lineage>
        <taxon>Bacteria</taxon>
        <taxon>Pseudomonadati</taxon>
        <taxon>Pseudomonadota</taxon>
        <taxon>Alphaproteobacteria</taxon>
        <taxon>Hyphomicrobiales</taxon>
        <taxon>Alsobacteraceae</taxon>
        <taxon>Alsobacter</taxon>
    </lineage>
</organism>
<comment type="caution">
    <text evidence="2">The sequence shown here is derived from an EMBL/GenBank/DDBJ whole genome shotgun (WGS) entry which is preliminary data.</text>
</comment>
<evidence type="ECO:0000313" key="2">
    <source>
        <dbReference type="EMBL" id="PSC03045.1"/>
    </source>
</evidence>
<name>A0A2T1HN21_9HYPH</name>
<accession>A0A2T1HN21</accession>
<evidence type="ECO:0000256" key="1">
    <source>
        <dbReference type="SAM" id="MobiDB-lite"/>
    </source>
</evidence>
<feature type="compositionally biased region" description="Basic and acidic residues" evidence="1">
    <location>
        <begin position="19"/>
        <end position="29"/>
    </location>
</feature>
<dbReference type="AlphaFoldDB" id="A0A2T1HN21"/>
<gene>
    <name evidence="2" type="ORF">SLNSH_20670</name>
</gene>
<keyword evidence="3" id="KW-1185">Reference proteome</keyword>
<feature type="region of interest" description="Disordered" evidence="1">
    <location>
        <begin position="1"/>
        <end position="47"/>
    </location>
</feature>
<dbReference type="Gene3D" id="3.90.1140.10">
    <property type="entry name" value="Cyclic phosphodiesterase"/>
    <property type="match status" value="1"/>
</dbReference>
<sequence>MRRPSGARVPGRPAPDRSALLHERRRDGFPARVMDAPSPSGQSETAAGPLPLILTARFDERAQAWFEARRRAYYPADRNKVPAHLTLFHNLPGDQIAEVEDELAEECWRLDPVPARATHLRFTGQGVQVVIASPSLEQLRARLAERWSLSLTPQDLRPYRPHVTVQNKTSAENARRTFDAFCAVFAPFDCEIEGLDLWRYLSGPWDRVADFGFGAAPG</sequence>